<dbReference type="FunCoup" id="A2FTW9">
    <property type="interactions" value="347"/>
</dbReference>
<keyword evidence="6" id="KW-0342">GTP-binding</keyword>
<dbReference type="Pfam" id="PF00071">
    <property type="entry name" value="Ras"/>
    <property type="match status" value="1"/>
</dbReference>
<dbReference type="Gene3D" id="3.40.50.300">
    <property type="entry name" value="P-loop containing nucleotide triphosphate hydrolases"/>
    <property type="match status" value="1"/>
</dbReference>
<accession>A2FTW9</accession>
<keyword evidence="9" id="KW-1185">Reference proteome</keyword>
<keyword evidence="5" id="KW-0378">Hydrolase</keyword>
<dbReference type="PROSITE" id="PS51421">
    <property type="entry name" value="RAS"/>
    <property type="match status" value="1"/>
</dbReference>
<dbReference type="SMART" id="SM00173">
    <property type="entry name" value="RAS"/>
    <property type="match status" value="1"/>
</dbReference>
<proteinExistence type="predicted"/>
<evidence type="ECO:0000256" key="3">
    <source>
        <dbReference type="ARBA" id="ARBA00022475"/>
    </source>
</evidence>
<dbReference type="SMART" id="SM00176">
    <property type="entry name" value="RAN"/>
    <property type="match status" value="1"/>
</dbReference>
<evidence type="ECO:0000256" key="5">
    <source>
        <dbReference type="ARBA" id="ARBA00022801"/>
    </source>
</evidence>
<dbReference type="STRING" id="5722.A2FTW9"/>
<dbReference type="VEuPathDB" id="TrichDB:TVAG_001840"/>
<dbReference type="InterPro" id="IPR027417">
    <property type="entry name" value="P-loop_NTPase"/>
</dbReference>
<dbReference type="OrthoDB" id="5976022at2759"/>
<dbReference type="GO" id="GO:0005525">
    <property type="term" value="F:GTP binding"/>
    <property type="evidence" value="ECO:0000318"/>
    <property type="project" value="GO_Central"/>
</dbReference>
<sequence length="194" mass="21926">MSPSPNAEYTIVVFGAGGVGKSALTIQFVQGQFVKDYNPTIEDAYNKRFSVDGRIIQLNITDTAGQEDFAAMRTTYMRTGEGFILVYSIEDRFSFEEVERFYKELIRSKGTEKFTCVLCGNKSDLEGSRKVSKDEGQELANKLNCKFFETSARNGHNINETFQYLSREYFKIHGVPQPLDSSSKKEPNCSCLLL</sequence>
<keyword evidence="7" id="KW-0472">Membrane</keyword>
<dbReference type="FunFam" id="3.40.50.300:FF:000343">
    <property type="entry name" value="Ras family gtpase"/>
    <property type="match status" value="1"/>
</dbReference>
<dbReference type="GO" id="GO:0003925">
    <property type="term" value="F:G protein activity"/>
    <property type="evidence" value="ECO:0007669"/>
    <property type="project" value="UniProtKB-EC"/>
</dbReference>
<dbReference type="PANTHER" id="PTHR24070">
    <property type="entry name" value="RAS, DI-RAS, AND RHEB FAMILY MEMBERS OF SMALL GTPASE SUPERFAMILY"/>
    <property type="match status" value="1"/>
</dbReference>
<dbReference type="EC" id="3.6.5.2" evidence="2"/>
<dbReference type="GO" id="GO:0005886">
    <property type="term" value="C:plasma membrane"/>
    <property type="evidence" value="ECO:0000318"/>
    <property type="project" value="GO_Central"/>
</dbReference>
<dbReference type="SMART" id="SM00174">
    <property type="entry name" value="RHO"/>
    <property type="match status" value="1"/>
</dbReference>
<dbReference type="Proteomes" id="UP000001542">
    <property type="component" value="Unassembled WGS sequence"/>
</dbReference>
<keyword evidence="3" id="KW-1003">Cell membrane</keyword>
<dbReference type="InParanoid" id="A2FTW9"/>
<dbReference type="PROSITE" id="PS51420">
    <property type="entry name" value="RHO"/>
    <property type="match status" value="1"/>
</dbReference>
<dbReference type="CDD" id="cd00876">
    <property type="entry name" value="Ras"/>
    <property type="match status" value="1"/>
</dbReference>
<protein>
    <recommendedName>
        <fullName evidence="2">small monomeric GTPase</fullName>
        <ecNumber evidence="2">3.6.5.2</ecNumber>
    </recommendedName>
</protein>
<dbReference type="VEuPathDB" id="TrichDB:TVAGG3_0130240"/>
<evidence type="ECO:0000256" key="6">
    <source>
        <dbReference type="ARBA" id="ARBA00023134"/>
    </source>
</evidence>
<gene>
    <name evidence="8" type="ORF">TVAG_001840</name>
</gene>
<dbReference type="GO" id="GO:0007165">
    <property type="term" value="P:signal transduction"/>
    <property type="evidence" value="ECO:0007669"/>
    <property type="project" value="InterPro"/>
</dbReference>
<dbReference type="RefSeq" id="XP_001304562.1">
    <property type="nucleotide sequence ID" value="XM_001304561.1"/>
</dbReference>
<dbReference type="PROSITE" id="PS51419">
    <property type="entry name" value="RAB"/>
    <property type="match status" value="1"/>
</dbReference>
<dbReference type="eggNOG" id="KOG0395">
    <property type="taxonomic scope" value="Eukaryota"/>
</dbReference>
<reference evidence="8" key="2">
    <citation type="journal article" date="2007" name="Science">
        <title>Draft genome sequence of the sexually transmitted pathogen Trichomonas vaginalis.</title>
        <authorList>
            <person name="Carlton J.M."/>
            <person name="Hirt R.P."/>
            <person name="Silva J.C."/>
            <person name="Delcher A.L."/>
            <person name="Schatz M."/>
            <person name="Zhao Q."/>
            <person name="Wortman J.R."/>
            <person name="Bidwell S.L."/>
            <person name="Alsmark U.C.M."/>
            <person name="Besteiro S."/>
            <person name="Sicheritz-Ponten T."/>
            <person name="Noel C.J."/>
            <person name="Dacks J.B."/>
            <person name="Foster P.G."/>
            <person name="Simillion C."/>
            <person name="Van de Peer Y."/>
            <person name="Miranda-Saavedra D."/>
            <person name="Barton G.J."/>
            <person name="Westrop G.D."/>
            <person name="Mueller S."/>
            <person name="Dessi D."/>
            <person name="Fiori P.L."/>
            <person name="Ren Q."/>
            <person name="Paulsen I."/>
            <person name="Zhang H."/>
            <person name="Bastida-Corcuera F.D."/>
            <person name="Simoes-Barbosa A."/>
            <person name="Brown M.T."/>
            <person name="Hayes R.D."/>
            <person name="Mukherjee M."/>
            <person name="Okumura C.Y."/>
            <person name="Schneider R."/>
            <person name="Smith A.J."/>
            <person name="Vanacova S."/>
            <person name="Villalvazo M."/>
            <person name="Haas B.J."/>
            <person name="Pertea M."/>
            <person name="Feldblyum T.V."/>
            <person name="Utterback T.R."/>
            <person name="Shu C.L."/>
            <person name="Osoegawa K."/>
            <person name="de Jong P.J."/>
            <person name="Hrdy I."/>
            <person name="Horvathova L."/>
            <person name="Zubacova Z."/>
            <person name="Dolezal P."/>
            <person name="Malik S.B."/>
            <person name="Logsdon J.M. Jr."/>
            <person name="Henze K."/>
            <person name="Gupta A."/>
            <person name="Wang C.C."/>
            <person name="Dunne R.L."/>
            <person name="Upcroft J.A."/>
            <person name="Upcroft P."/>
            <person name="White O."/>
            <person name="Salzberg S.L."/>
            <person name="Tang P."/>
            <person name="Chiu C.-H."/>
            <person name="Lee Y.-S."/>
            <person name="Embley T.M."/>
            <person name="Coombs G.H."/>
            <person name="Mottram J.C."/>
            <person name="Tachezy J."/>
            <person name="Fraser-Liggett C.M."/>
            <person name="Johnson P.J."/>
        </authorList>
    </citation>
    <scope>NUCLEOTIDE SEQUENCE [LARGE SCALE GENOMIC DNA]</scope>
    <source>
        <strain evidence="8">G3</strain>
    </source>
</reference>
<dbReference type="GO" id="GO:0003924">
    <property type="term" value="F:GTPase activity"/>
    <property type="evidence" value="ECO:0000318"/>
    <property type="project" value="GO_Central"/>
</dbReference>
<dbReference type="InterPro" id="IPR005225">
    <property type="entry name" value="Small_GTP-bd"/>
</dbReference>
<dbReference type="AlphaFoldDB" id="A2FTW9"/>
<evidence type="ECO:0000313" key="8">
    <source>
        <dbReference type="EMBL" id="EAX91632.1"/>
    </source>
</evidence>
<dbReference type="NCBIfam" id="TIGR00231">
    <property type="entry name" value="small_GTP"/>
    <property type="match status" value="1"/>
</dbReference>
<evidence type="ECO:0000313" key="9">
    <source>
        <dbReference type="Proteomes" id="UP000001542"/>
    </source>
</evidence>
<evidence type="ECO:0000256" key="4">
    <source>
        <dbReference type="ARBA" id="ARBA00022741"/>
    </source>
</evidence>
<keyword evidence="4" id="KW-0547">Nucleotide-binding</keyword>
<dbReference type="KEGG" id="tva:75641180"/>
<dbReference type="SMR" id="A2FTW9"/>
<dbReference type="SMART" id="SM00175">
    <property type="entry name" value="RAB"/>
    <property type="match status" value="1"/>
</dbReference>
<dbReference type="InterPro" id="IPR001806">
    <property type="entry name" value="Small_GTPase"/>
</dbReference>
<dbReference type="GO" id="GO:0019003">
    <property type="term" value="F:GDP binding"/>
    <property type="evidence" value="ECO:0000318"/>
    <property type="project" value="GO_Central"/>
</dbReference>
<dbReference type="OMA" id="MWGCPFV"/>
<evidence type="ECO:0000256" key="1">
    <source>
        <dbReference type="ARBA" id="ARBA00004236"/>
    </source>
</evidence>
<reference evidence="8" key="1">
    <citation type="submission" date="2006-10" db="EMBL/GenBank/DDBJ databases">
        <authorList>
            <person name="Amadeo P."/>
            <person name="Zhao Q."/>
            <person name="Wortman J."/>
            <person name="Fraser-Liggett C."/>
            <person name="Carlton J."/>
        </authorList>
    </citation>
    <scope>NUCLEOTIDE SEQUENCE</scope>
    <source>
        <strain evidence="8">G3</strain>
    </source>
</reference>
<dbReference type="PRINTS" id="PR00449">
    <property type="entry name" value="RASTRNSFRMNG"/>
</dbReference>
<dbReference type="InterPro" id="IPR020849">
    <property type="entry name" value="Small_GTPase_Ras-type"/>
</dbReference>
<evidence type="ECO:0000256" key="2">
    <source>
        <dbReference type="ARBA" id="ARBA00011984"/>
    </source>
</evidence>
<organism evidence="8 9">
    <name type="scientific">Trichomonas vaginalis (strain ATCC PRA-98 / G3)</name>
    <dbReference type="NCBI Taxonomy" id="412133"/>
    <lineage>
        <taxon>Eukaryota</taxon>
        <taxon>Metamonada</taxon>
        <taxon>Parabasalia</taxon>
        <taxon>Trichomonadida</taxon>
        <taxon>Trichomonadidae</taxon>
        <taxon>Trichomonas</taxon>
    </lineage>
</organism>
<comment type="subcellular location">
    <subcellularLocation>
        <location evidence="1">Cell membrane</location>
    </subcellularLocation>
</comment>
<evidence type="ECO:0000256" key="7">
    <source>
        <dbReference type="ARBA" id="ARBA00023136"/>
    </source>
</evidence>
<dbReference type="EMBL" id="DS114020">
    <property type="protein sequence ID" value="EAX91632.1"/>
    <property type="molecule type" value="Genomic_DNA"/>
</dbReference>
<name>A2FTW9_TRIV3</name>
<dbReference type="SUPFAM" id="SSF52540">
    <property type="entry name" value="P-loop containing nucleoside triphosphate hydrolases"/>
    <property type="match status" value="1"/>
</dbReference>